<evidence type="ECO:0000256" key="1">
    <source>
        <dbReference type="ARBA" id="ARBA00010199"/>
    </source>
</evidence>
<evidence type="ECO:0000313" key="4">
    <source>
        <dbReference type="Proteomes" id="UP000008983"/>
    </source>
</evidence>
<dbReference type="OMA" id="CGAMEPV"/>
<dbReference type="eggNOG" id="KOG1347">
    <property type="taxonomic scope" value="Eukaryota"/>
</dbReference>
<proteinExistence type="inferred from homology"/>
<gene>
    <name evidence="3" type="ORF">IMG5_007780</name>
</gene>
<feature type="transmembrane region" description="Helical" evidence="2">
    <location>
        <begin position="441"/>
        <end position="462"/>
    </location>
</feature>
<dbReference type="OrthoDB" id="293554at2759"/>
<dbReference type="InParanoid" id="G0QJQ9"/>
<accession>G0QJQ9</accession>
<feature type="transmembrane region" description="Helical" evidence="2">
    <location>
        <begin position="220"/>
        <end position="242"/>
    </location>
</feature>
<dbReference type="Pfam" id="PF01554">
    <property type="entry name" value="MatE"/>
    <property type="match status" value="1"/>
</dbReference>
<dbReference type="STRING" id="857967.G0QJQ9"/>
<dbReference type="GO" id="GO:0015297">
    <property type="term" value="F:antiporter activity"/>
    <property type="evidence" value="ECO:0007669"/>
    <property type="project" value="InterPro"/>
</dbReference>
<dbReference type="GeneID" id="14910735"/>
<dbReference type="GO" id="GO:0016020">
    <property type="term" value="C:membrane"/>
    <property type="evidence" value="ECO:0007669"/>
    <property type="project" value="InterPro"/>
</dbReference>
<name>G0QJQ9_ICHMU</name>
<dbReference type="GO" id="GO:0042910">
    <property type="term" value="F:xenobiotic transmembrane transporter activity"/>
    <property type="evidence" value="ECO:0007669"/>
    <property type="project" value="InterPro"/>
</dbReference>
<dbReference type="AlphaFoldDB" id="G0QJQ9"/>
<keyword evidence="2" id="KW-1133">Transmembrane helix</keyword>
<dbReference type="RefSeq" id="XP_004039845.1">
    <property type="nucleotide sequence ID" value="XM_004039797.1"/>
</dbReference>
<organism evidence="3 4">
    <name type="scientific">Ichthyophthirius multifiliis</name>
    <name type="common">White spot disease agent</name>
    <name type="synonym">Ich</name>
    <dbReference type="NCBI Taxonomy" id="5932"/>
    <lineage>
        <taxon>Eukaryota</taxon>
        <taxon>Sar</taxon>
        <taxon>Alveolata</taxon>
        <taxon>Ciliophora</taxon>
        <taxon>Intramacronucleata</taxon>
        <taxon>Oligohymenophorea</taxon>
        <taxon>Hymenostomatida</taxon>
        <taxon>Ophryoglenina</taxon>
        <taxon>Ichthyophthirius</taxon>
    </lineage>
</organism>
<evidence type="ECO:0000313" key="3">
    <source>
        <dbReference type="EMBL" id="EGR34541.1"/>
    </source>
</evidence>
<dbReference type="PANTHER" id="PTHR11206">
    <property type="entry name" value="MULTIDRUG RESISTANCE PROTEIN"/>
    <property type="match status" value="1"/>
</dbReference>
<reference evidence="3 4" key="1">
    <citation type="submission" date="2011-07" db="EMBL/GenBank/DDBJ databases">
        <authorList>
            <person name="Coyne R."/>
            <person name="Brami D."/>
            <person name="Johnson J."/>
            <person name="Hostetler J."/>
            <person name="Hannick L."/>
            <person name="Clark T."/>
            <person name="Cassidy-Hanley D."/>
            <person name="Inman J."/>
        </authorList>
    </citation>
    <scope>NUCLEOTIDE SEQUENCE [LARGE SCALE GENOMIC DNA]</scope>
    <source>
        <strain evidence="3 4">G5</strain>
    </source>
</reference>
<keyword evidence="2" id="KW-0812">Transmembrane</keyword>
<comment type="similarity">
    <text evidence="1">Belongs to the multi antimicrobial extrusion (MATE) (TC 2.A.66.1) family.</text>
</comment>
<dbReference type="InterPro" id="IPR002528">
    <property type="entry name" value="MATE_fam"/>
</dbReference>
<sequence length="490" mass="56450">MKIAQQDFEQENYQRTYFDKNKDSNPSESYFNFPSFLITFKELLIKSIPRVLCYELNLITMSLINIYLLGQKGNLHEIAAFGLGDAYGRIFGYSVIKHLNITLQNNCNIAYSAKNYELVGIFYQRGLLFTGFLCVILAPLLCFSSHILGYINIEQQLAYDAGNYVWVCLGSFFASSYYDTTNNYLQSQNVVYPQIGLQLAQSFIHYFLADNLINKRDMGVLGAAWAKNMSDFILSMCLYFFITFKSPTPKTWIEWDKTAFDNVIRNLQRALKNGATSYLEETALLILTFISVYTDQRAITVTHISLNNSALGHISFFLGFQYIIQNYIGNSIRRGHINKAKRRAFHAFISIFILIVILLICLQQNAKSWSAFLNSNTEIQMNMVRSLFIYQKVLLCDGIQITLCSFIKALNKATIISYIYLFCYFVGTTISYSSWENSKEMGIWSGWIISNLMASIAFLVVIKTTDWEKQHKQIKFKMLQDKIFVEVVKK</sequence>
<protein>
    <submittedName>
        <fullName evidence="3">Uncharacterized protein</fullName>
    </submittedName>
</protein>
<feature type="transmembrane region" description="Helical" evidence="2">
    <location>
        <begin position="344"/>
        <end position="362"/>
    </location>
</feature>
<keyword evidence="2" id="KW-0472">Membrane</keyword>
<dbReference type="Proteomes" id="UP000008983">
    <property type="component" value="Unassembled WGS sequence"/>
</dbReference>
<dbReference type="EMBL" id="GL983082">
    <property type="protein sequence ID" value="EGR34541.1"/>
    <property type="molecule type" value="Genomic_DNA"/>
</dbReference>
<feature type="transmembrane region" description="Helical" evidence="2">
    <location>
        <begin position="415"/>
        <end position="435"/>
    </location>
</feature>
<evidence type="ECO:0000256" key="2">
    <source>
        <dbReference type="SAM" id="Phobius"/>
    </source>
</evidence>
<feature type="transmembrane region" description="Helical" evidence="2">
    <location>
        <begin position="306"/>
        <end position="324"/>
    </location>
</feature>
<feature type="transmembrane region" description="Helical" evidence="2">
    <location>
        <begin position="127"/>
        <end position="149"/>
    </location>
</feature>
<keyword evidence="4" id="KW-1185">Reference proteome</keyword>